<gene>
    <name evidence="1" type="ORF">BpHYR1_012785</name>
</gene>
<sequence>MNLKTVGALMNKNTRNKLLPKQIRNYIKFPSCLNSMFFCLKFSKVMSLGLNFFDTKFFNKRCAFLDDMPKERGPKKNGPQSTKCNRKSIKLNCRFLILNKKIENYMNFFLNHNLDTLMSILNLSLNGVTTVGFWCFGKKIIN</sequence>
<protein>
    <submittedName>
        <fullName evidence="1">Uncharacterized protein</fullName>
    </submittedName>
</protein>
<keyword evidence="2" id="KW-1185">Reference proteome</keyword>
<dbReference type="EMBL" id="REGN01003100">
    <property type="protein sequence ID" value="RNA24527.1"/>
    <property type="molecule type" value="Genomic_DNA"/>
</dbReference>
<evidence type="ECO:0000313" key="2">
    <source>
        <dbReference type="Proteomes" id="UP000276133"/>
    </source>
</evidence>
<accession>A0A3M7RMB1</accession>
<dbReference type="Proteomes" id="UP000276133">
    <property type="component" value="Unassembled WGS sequence"/>
</dbReference>
<dbReference type="AlphaFoldDB" id="A0A3M7RMB1"/>
<comment type="caution">
    <text evidence="1">The sequence shown here is derived from an EMBL/GenBank/DDBJ whole genome shotgun (WGS) entry which is preliminary data.</text>
</comment>
<reference evidence="1 2" key="1">
    <citation type="journal article" date="2018" name="Sci. Rep.">
        <title>Genomic signatures of local adaptation to the degree of environmental predictability in rotifers.</title>
        <authorList>
            <person name="Franch-Gras L."/>
            <person name="Hahn C."/>
            <person name="Garcia-Roger E.M."/>
            <person name="Carmona M.J."/>
            <person name="Serra M."/>
            <person name="Gomez A."/>
        </authorList>
    </citation>
    <scope>NUCLEOTIDE SEQUENCE [LARGE SCALE GENOMIC DNA]</scope>
    <source>
        <strain evidence="1">HYR1</strain>
    </source>
</reference>
<evidence type="ECO:0000313" key="1">
    <source>
        <dbReference type="EMBL" id="RNA24527.1"/>
    </source>
</evidence>
<organism evidence="1 2">
    <name type="scientific">Brachionus plicatilis</name>
    <name type="common">Marine rotifer</name>
    <name type="synonym">Brachionus muelleri</name>
    <dbReference type="NCBI Taxonomy" id="10195"/>
    <lineage>
        <taxon>Eukaryota</taxon>
        <taxon>Metazoa</taxon>
        <taxon>Spiralia</taxon>
        <taxon>Gnathifera</taxon>
        <taxon>Rotifera</taxon>
        <taxon>Eurotatoria</taxon>
        <taxon>Monogononta</taxon>
        <taxon>Pseudotrocha</taxon>
        <taxon>Ploima</taxon>
        <taxon>Brachionidae</taxon>
        <taxon>Brachionus</taxon>
    </lineage>
</organism>
<name>A0A3M7RMB1_BRAPC</name>
<proteinExistence type="predicted"/>